<reference evidence="2 3" key="1">
    <citation type="submission" date="2016-10" db="EMBL/GenBank/DDBJ databases">
        <authorList>
            <person name="de Groot N.N."/>
        </authorList>
    </citation>
    <scope>NUCLEOTIDE SEQUENCE [LARGE SCALE GENOMIC DNA]</scope>
    <source>
        <strain evidence="2 3">AR32</strain>
    </source>
</reference>
<feature type="transmembrane region" description="Helical" evidence="1">
    <location>
        <begin position="127"/>
        <end position="143"/>
    </location>
</feature>
<dbReference type="Pfam" id="PF14897">
    <property type="entry name" value="EpsG"/>
    <property type="match status" value="1"/>
</dbReference>
<feature type="transmembrane region" description="Helical" evidence="1">
    <location>
        <begin position="28"/>
        <end position="45"/>
    </location>
</feature>
<gene>
    <name evidence="2" type="ORF">SAMN05216354_0570</name>
</gene>
<name>A0A1H5S9D8_XYLRU</name>
<dbReference type="EMBL" id="FNUV01000001">
    <property type="protein sequence ID" value="SEF47040.1"/>
    <property type="molecule type" value="Genomic_DNA"/>
</dbReference>
<proteinExistence type="predicted"/>
<evidence type="ECO:0000313" key="3">
    <source>
        <dbReference type="Proteomes" id="UP000236735"/>
    </source>
</evidence>
<feature type="transmembrane region" description="Helical" evidence="1">
    <location>
        <begin position="103"/>
        <end position="121"/>
    </location>
</feature>
<feature type="transmembrane region" description="Helical" evidence="1">
    <location>
        <begin position="320"/>
        <end position="339"/>
    </location>
</feature>
<organism evidence="2 3">
    <name type="scientific">Xylanibacter ruminicola</name>
    <name type="common">Prevotella ruminicola</name>
    <dbReference type="NCBI Taxonomy" id="839"/>
    <lineage>
        <taxon>Bacteria</taxon>
        <taxon>Pseudomonadati</taxon>
        <taxon>Bacteroidota</taxon>
        <taxon>Bacteroidia</taxon>
        <taxon>Bacteroidales</taxon>
        <taxon>Prevotellaceae</taxon>
        <taxon>Xylanibacter</taxon>
    </lineage>
</organism>
<keyword evidence="1" id="KW-0472">Membrane</keyword>
<dbReference type="InterPro" id="IPR049458">
    <property type="entry name" value="EpsG-like"/>
</dbReference>
<dbReference type="Proteomes" id="UP000236735">
    <property type="component" value="Unassembled WGS sequence"/>
</dbReference>
<evidence type="ECO:0000313" key="2">
    <source>
        <dbReference type="EMBL" id="SEF47040.1"/>
    </source>
</evidence>
<dbReference type="AlphaFoldDB" id="A0A1H5S9D8"/>
<sequence length="369" mass="43265">MTLILIYFSLFLGLHFLAQRFKRPGAARLFQMTGCFILLFVFFGFRNITVLNDTPHYYGFYYQKAHLISYQEESIFTFHLIDKFEYGFQVLVHFLVKYVSRDAYTIIILSSLVFAIGNIIFLSKNTSKIALACFMMVVSGVYFDQFSMIRQAFAIMFFYQAYPYLKENRYKPYTALILMATLFHTSALILLLLPLLKQLRICRRNILLIFLATVLLTIFIHNIISLLGMAGTLYYKMSMKRTAPPIAAILDGLLMVILTSVYFYSWKKEAHQEDSTDFWICILGLCICIITPAFIPLFRLNAYIWPVVYLLFFNSMAGKRLFGLLALLLVIRISVVLTFKSEWNHIVPYSFYDFDNNFHEYHLYMQKEQ</sequence>
<protein>
    <submittedName>
        <fullName evidence="2">EpsG family protein</fullName>
    </submittedName>
</protein>
<accession>A0A1H5S9D8</accession>
<dbReference type="RefSeq" id="WP_103915091.1">
    <property type="nucleotide sequence ID" value="NZ_FNUV01000001.1"/>
</dbReference>
<feature type="transmembrane region" description="Helical" evidence="1">
    <location>
        <begin position="278"/>
        <end position="300"/>
    </location>
</feature>
<feature type="transmembrane region" description="Helical" evidence="1">
    <location>
        <begin position="208"/>
        <end position="234"/>
    </location>
</feature>
<keyword evidence="1" id="KW-1133">Transmembrane helix</keyword>
<keyword evidence="1" id="KW-0812">Transmembrane</keyword>
<evidence type="ECO:0000256" key="1">
    <source>
        <dbReference type="SAM" id="Phobius"/>
    </source>
</evidence>
<feature type="transmembrane region" description="Helical" evidence="1">
    <location>
        <begin position="246"/>
        <end position="266"/>
    </location>
</feature>
<feature type="transmembrane region" description="Helical" evidence="1">
    <location>
        <begin position="177"/>
        <end position="196"/>
    </location>
</feature>